<dbReference type="PRINTS" id="PR00411">
    <property type="entry name" value="PNDRDTASEI"/>
</dbReference>
<dbReference type="InterPro" id="IPR023166">
    <property type="entry name" value="BaiN-like_dom_sf"/>
</dbReference>
<protein>
    <recommendedName>
        <fullName evidence="8">Tricarballylate dehydrogenase</fullName>
    </recommendedName>
</protein>
<dbReference type="RefSeq" id="WP_130434531.1">
    <property type="nucleotide sequence ID" value="NZ_SGXF01000002.1"/>
</dbReference>
<dbReference type="NCBIfam" id="TIGR00275">
    <property type="entry name" value="aminoacetone oxidase family FAD-binding enzyme"/>
    <property type="match status" value="1"/>
</dbReference>
<sequence length="417" mass="44830">MNQVIVVGGGAAGMIAALSAAESGAAVRLYEKNEKLGKKLFITGKGRCNVTNDADAEEFFSNVITNRKFFYSPYYSFSNQEMMTLLEQLGVPLKTERGGRVFPASDKSSDVIRGLENGLIKAGVQVFLNSGVKELLLEKGRCCGIMLEDGRKERGDAVILAAGGCSYPSTGSTGDGYRMAESAGHAVTSLRPALAPLLVEDEFCKELQGLSLRNISLRLLEGKKELYSGFGEMLFTHFGISGPLVLSASSRVVKRLEKGPLKAELDLKPALSQQALDARILRDFEEARNKCFKNSLGKLYPVRLAEVMVRLSGIDPEKQVNAVTAAERRRLLELTKHFPMTVTGVRGFSEAIITQGGVEVKGVNPSTMESKLAPGLYFAGELLDLDALTGGFNLQIAWSTGWAAGEAAGRNGGAYGI</sequence>
<dbReference type="Gene3D" id="2.40.30.10">
    <property type="entry name" value="Translation factors"/>
    <property type="match status" value="1"/>
</dbReference>
<dbReference type="SUPFAM" id="SSF160996">
    <property type="entry name" value="HI0933 insert domain-like"/>
    <property type="match status" value="1"/>
</dbReference>
<gene>
    <name evidence="6" type="ORF">EV209_1450</name>
</gene>
<evidence type="ECO:0000259" key="5">
    <source>
        <dbReference type="Pfam" id="PF22780"/>
    </source>
</evidence>
<dbReference type="InterPro" id="IPR004792">
    <property type="entry name" value="BaiN-like"/>
</dbReference>
<comment type="cofactor">
    <cofactor evidence="1">
        <name>FAD</name>
        <dbReference type="ChEBI" id="CHEBI:57692"/>
    </cofactor>
</comment>
<organism evidence="6 7">
    <name type="scientific">Cuneatibacter caecimuris</name>
    <dbReference type="NCBI Taxonomy" id="1796618"/>
    <lineage>
        <taxon>Bacteria</taxon>
        <taxon>Bacillati</taxon>
        <taxon>Bacillota</taxon>
        <taxon>Clostridia</taxon>
        <taxon>Lachnospirales</taxon>
        <taxon>Lachnospiraceae</taxon>
        <taxon>Cuneatibacter</taxon>
    </lineage>
</organism>
<dbReference type="Pfam" id="PF22780">
    <property type="entry name" value="HI0933_like_1st"/>
    <property type="match status" value="1"/>
</dbReference>
<evidence type="ECO:0008006" key="8">
    <source>
        <dbReference type="Google" id="ProtNLM"/>
    </source>
</evidence>
<comment type="caution">
    <text evidence="6">The sequence shown here is derived from an EMBL/GenBank/DDBJ whole genome shotgun (WGS) entry which is preliminary data.</text>
</comment>
<keyword evidence="2" id="KW-0285">Flavoprotein</keyword>
<dbReference type="PANTHER" id="PTHR42887">
    <property type="entry name" value="OS12G0638800 PROTEIN"/>
    <property type="match status" value="1"/>
</dbReference>
<evidence type="ECO:0000256" key="1">
    <source>
        <dbReference type="ARBA" id="ARBA00001974"/>
    </source>
</evidence>
<dbReference type="PANTHER" id="PTHR42887:SF2">
    <property type="entry name" value="OS12G0638800 PROTEIN"/>
    <property type="match status" value="1"/>
</dbReference>
<dbReference type="Gene3D" id="3.50.50.60">
    <property type="entry name" value="FAD/NAD(P)-binding domain"/>
    <property type="match status" value="1"/>
</dbReference>
<evidence type="ECO:0000256" key="2">
    <source>
        <dbReference type="ARBA" id="ARBA00022630"/>
    </source>
</evidence>
<dbReference type="InterPro" id="IPR055178">
    <property type="entry name" value="RsdA/BaiN/AoA(So)-like_dom"/>
</dbReference>
<evidence type="ECO:0000313" key="7">
    <source>
        <dbReference type="Proteomes" id="UP000292927"/>
    </source>
</evidence>
<dbReference type="Pfam" id="PF03486">
    <property type="entry name" value="HI0933_like"/>
    <property type="match status" value="1"/>
</dbReference>
<dbReference type="OrthoDB" id="9773233at2"/>
<dbReference type="InterPro" id="IPR057661">
    <property type="entry name" value="RsdA/BaiN/AoA(So)_Rossmann"/>
</dbReference>
<dbReference type="SUPFAM" id="SSF51905">
    <property type="entry name" value="FAD/NAD(P)-binding domain"/>
    <property type="match status" value="1"/>
</dbReference>
<dbReference type="AlphaFoldDB" id="A0A4Q7PJY8"/>
<name>A0A4Q7PJY8_9FIRM</name>
<keyword evidence="3" id="KW-0274">FAD</keyword>
<evidence type="ECO:0000259" key="4">
    <source>
        <dbReference type="Pfam" id="PF03486"/>
    </source>
</evidence>
<reference evidence="6 7" key="1">
    <citation type="submission" date="2019-02" db="EMBL/GenBank/DDBJ databases">
        <title>Genomic Encyclopedia of Type Strains, Phase IV (KMG-IV): sequencing the most valuable type-strain genomes for metagenomic binning, comparative biology and taxonomic classification.</title>
        <authorList>
            <person name="Goeker M."/>
        </authorList>
    </citation>
    <scope>NUCLEOTIDE SEQUENCE [LARGE SCALE GENOMIC DNA]</scope>
    <source>
        <strain evidence="6 7">DSM 29486</strain>
    </source>
</reference>
<dbReference type="EMBL" id="SGXF01000002">
    <property type="protein sequence ID" value="RZT01013.1"/>
    <property type="molecule type" value="Genomic_DNA"/>
</dbReference>
<dbReference type="Gene3D" id="1.10.8.260">
    <property type="entry name" value="HI0933 insert domain-like"/>
    <property type="match status" value="1"/>
</dbReference>
<accession>A0A4Q7PJY8</accession>
<evidence type="ECO:0000313" key="6">
    <source>
        <dbReference type="EMBL" id="RZT01013.1"/>
    </source>
</evidence>
<dbReference type="InterPro" id="IPR036188">
    <property type="entry name" value="FAD/NAD-bd_sf"/>
</dbReference>
<proteinExistence type="predicted"/>
<keyword evidence="7" id="KW-1185">Reference proteome</keyword>
<feature type="domain" description="RsdA/BaiN/AoA(So)-like insert" evidence="5">
    <location>
        <begin position="191"/>
        <end position="353"/>
    </location>
</feature>
<feature type="domain" description="RsdA/BaiN/AoA(So)-like Rossmann fold-like" evidence="4">
    <location>
        <begin position="3"/>
        <end position="406"/>
    </location>
</feature>
<evidence type="ECO:0000256" key="3">
    <source>
        <dbReference type="ARBA" id="ARBA00022827"/>
    </source>
</evidence>
<dbReference type="Proteomes" id="UP000292927">
    <property type="component" value="Unassembled WGS sequence"/>
</dbReference>